<keyword evidence="2" id="KW-0677">Repeat</keyword>
<dbReference type="PATRIC" id="fig|46429.4.peg.29"/>
<dbReference type="InterPro" id="IPR005170">
    <property type="entry name" value="Transptr-assoc_dom"/>
</dbReference>
<evidence type="ECO:0000259" key="6">
    <source>
        <dbReference type="PROSITE" id="PS51371"/>
    </source>
</evidence>
<evidence type="ECO:0000313" key="8">
    <source>
        <dbReference type="Proteomes" id="UP000028411"/>
    </source>
</evidence>
<dbReference type="PANTHER" id="PTHR22777">
    <property type="entry name" value="HEMOLYSIN-RELATED"/>
    <property type="match status" value="1"/>
</dbReference>
<dbReference type="eggNOG" id="COG1253">
    <property type="taxonomic scope" value="Bacteria"/>
</dbReference>
<evidence type="ECO:0000256" key="2">
    <source>
        <dbReference type="ARBA" id="ARBA00022737"/>
    </source>
</evidence>
<dbReference type="SUPFAM" id="SSF56176">
    <property type="entry name" value="FAD-binding/transporter-associated domain-like"/>
    <property type="match status" value="1"/>
</dbReference>
<evidence type="ECO:0000256" key="5">
    <source>
        <dbReference type="SAM" id="MobiDB-lite"/>
    </source>
</evidence>
<sequence>MAEGSPKDGNGSKESDSSSHEGGLWSGLKSLLFGEEESPSLRRELEDTLDEYDEEEQDEGAAPPAKGDLSAIERQMVRNLLHFSEHTVDDVAVPRADIVAIEEKASFADLAALFAEAGHSRIPVYRDTLDTIVGMIHIRDAFAILAGKAPVPDSLEPLIRQPLYVPESMGALDLLAEMRAKRTHLAIVLDEYSGTEGLLTFEDLVEEIVGEVEDEHDEEPEAMLVPLEGGLWEADARAELEDVAKEIDGKLADVEEDVDTLGGLAFVIAGRVPEPGEIVEHEESGWKLEILASDGRRVSRLRLHPPVGREVEEDG</sequence>
<dbReference type="AlphaFoldDB" id="A0A081RJL9"/>
<dbReference type="Gene3D" id="3.10.580.10">
    <property type="entry name" value="CBS-domain"/>
    <property type="match status" value="1"/>
</dbReference>
<evidence type="ECO:0000256" key="1">
    <source>
        <dbReference type="ARBA" id="ARBA00006446"/>
    </source>
</evidence>
<dbReference type="Proteomes" id="UP000028411">
    <property type="component" value="Unassembled WGS sequence"/>
</dbReference>
<dbReference type="InterPro" id="IPR044751">
    <property type="entry name" value="Ion_transp-like_CBS"/>
</dbReference>
<feature type="region of interest" description="Disordered" evidence="5">
    <location>
        <begin position="1"/>
        <end position="23"/>
    </location>
</feature>
<feature type="domain" description="CBS" evidence="6">
    <location>
        <begin position="92"/>
        <end position="154"/>
    </location>
</feature>
<comment type="similarity">
    <text evidence="1">Belongs to the UPF0053 family. Hemolysin C subfamily.</text>
</comment>
<dbReference type="Gene3D" id="3.30.465.10">
    <property type="match status" value="1"/>
</dbReference>
<dbReference type="InterPro" id="IPR036318">
    <property type="entry name" value="FAD-bd_PCMH-like_sf"/>
</dbReference>
<dbReference type="InterPro" id="IPR046342">
    <property type="entry name" value="CBS_dom_sf"/>
</dbReference>
<evidence type="ECO:0000256" key="3">
    <source>
        <dbReference type="ARBA" id="ARBA00023122"/>
    </source>
</evidence>
<feature type="compositionally biased region" description="Acidic residues" evidence="5">
    <location>
        <begin position="47"/>
        <end position="59"/>
    </location>
</feature>
<proteinExistence type="inferred from homology"/>
<evidence type="ECO:0000313" key="7">
    <source>
        <dbReference type="EMBL" id="KEQ55392.1"/>
    </source>
</evidence>
<dbReference type="GO" id="GO:0050660">
    <property type="term" value="F:flavin adenine dinucleotide binding"/>
    <property type="evidence" value="ECO:0007669"/>
    <property type="project" value="InterPro"/>
</dbReference>
<dbReference type="InterPro" id="IPR000644">
    <property type="entry name" value="CBS_dom"/>
</dbReference>
<evidence type="ECO:0000256" key="4">
    <source>
        <dbReference type="PROSITE-ProRule" id="PRU00703"/>
    </source>
</evidence>
<dbReference type="SUPFAM" id="SSF54631">
    <property type="entry name" value="CBS-domain pair"/>
    <property type="match status" value="1"/>
</dbReference>
<dbReference type="CDD" id="cd04590">
    <property type="entry name" value="CBS_pair_CorC_HlyC_assoc"/>
    <property type="match status" value="1"/>
</dbReference>
<dbReference type="EMBL" id="JFHR01000001">
    <property type="protein sequence ID" value="KEQ55392.1"/>
    <property type="molecule type" value="Genomic_DNA"/>
</dbReference>
<protein>
    <submittedName>
        <fullName evidence="7">Magnesium and cobalt transporter</fullName>
    </submittedName>
</protein>
<feature type="domain" description="CBS" evidence="6">
    <location>
        <begin position="158"/>
        <end position="218"/>
    </location>
</feature>
<dbReference type="FunFam" id="3.10.580.10:FF:000002">
    <property type="entry name" value="Magnesium/cobalt efflux protein CorC"/>
    <property type="match status" value="1"/>
</dbReference>
<dbReference type="InterPro" id="IPR016169">
    <property type="entry name" value="FAD-bd_PCMH_sub2"/>
</dbReference>
<dbReference type="GO" id="GO:0005886">
    <property type="term" value="C:plasma membrane"/>
    <property type="evidence" value="ECO:0007669"/>
    <property type="project" value="TreeGrafter"/>
</dbReference>
<keyword evidence="3 4" id="KW-0129">CBS domain</keyword>
<accession>A0A081RJL9</accession>
<reference evidence="7 8" key="1">
    <citation type="submission" date="2014-02" db="EMBL/GenBank/DDBJ databases">
        <title>Whole genome sequence of Sphingobium chlorophenolicum NBRC 16172.</title>
        <authorList>
            <person name="Gan H.M."/>
            <person name="Gan H.Y."/>
            <person name="Chew T.H."/>
            <person name="Savka M.A."/>
        </authorList>
    </citation>
    <scope>NUCLEOTIDE SEQUENCE [LARGE SCALE GENOMIC DNA]</scope>
    <source>
        <strain evidence="7 8">NBRC 16172</strain>
    </source>
</reference>
<dbReference type="Pfam" id="PF00571">
    <property type="entry name" value="CBS"/>
    <property type="match status" value="2"/>
</dbReference>
<feature type="region of interest" description="Disordered" evidence="5">
    <location>
        <begin position="35"/>
        <end position="69"/>
    </location>
</feature>
<dbReference type="PANTHER" id="PTHR22777:SF27">
    <property type="entry name" value="MAGNESIUM AND COBALT EFFLUX PROTEIN CORC"/>
    <property type="match status" value="1"/>
</dbReference>
<feature type="compositionally biased region" description="Basic and acidic residues" evidence="5">
    <location>
        <begin position="10"/>
        <end position="19"/>
    </location>
</feature>
<name>A0A081RJL9_SPHCR</name>
<organism evidence="7 8">
    <name type="scientific">Sphingobium chlorophenolicum</name>
    <dbReference type="NCBI Taxonomy" id="46429"/>
    <lineage>
        <taxon>Bacteria</taxon>
        <taxon>Pseudomonadati</taxon>
        <taxon>Pseudomonadota</taxon>
        <taxon>Alphaproteobacteria</taxon>
        <taxon>Sphingomonadales</taxon>
        <taxon>Sphingomonadaceae</taxon>
        <taxon>Sphingobium</taxon>
    </lineage>
</organism>
<dbReference type="OrthoDB" id="9797674at2"/>
<dbReference type="Pfam" id="PF03471">
    <property type="entry name" value="CorC_HlyC"/>
    <property type="match status" value="1"/>
</dbReference>
<gene>
    <name evidence="7" type="ORF">BV95_00028</name>
</gene>
<dbReference type="SMART" id="SM01091">
    <property type="entry name" value="CorC_HlyC"/>
    <property type="match status" value="1"/>
</dbReference>
<comment type="caution">
    <text evidence="7">The sequence shown here is derived from an EMBL/GenBank/DDBJ whole genome shotgun (WGS) entry which is preliminary data.</text>
</comment>
<dbReference type="PROSITE" id="PS51371">
    <property type="entry name" value="CBS"/>
    <property type="match status" value="2"/>
</dbReference>
<dbReference type="RefSeq" id="WP_037446193.1">
    <property type="nucleotide sequence ID" value="NZ_JFHR01000001.1"/>
</dbReference>